<dbReference type="Pfam" id="PF13419">
    <property type="entry name" value="HAD_2"/>
    <property type="match status" value="1"/>
</dbReference>
<gene>
    <name evidence="1" type="ORF">UFOPK1433_00667</name>
</gene>
<dbReference type="Gene3D" id="3.40.50.1000">
    <property type="entry name" value="HAD superfamily/HAD-like"/>
    <property type="match status" value="1"/>
</dbReference>
<reference evidence="1" key="1">
    <citation type="submission" date="2020-05" db="EMBL/GenBank/DDBJ databases">
        <authorList>
            <person name="Chiriac C."/>
            <person name="Salcher M."/>
            <person name="Ghai R."/>
            <person name="Kavagutti S V."/>
        </authorList>
    </citation>
    <scope>NUCLEOTIDE SEQUENCE</scope>
</reference>
<organism evidence="1">
    <name type="scientific">freshwater metagenome</name>
    <dbReference type="NCBI Taxonomy" id="449393"/>
    <lineage>
        <taxon>unclassified sequences</taxon>
        <taxon>metagenomes</taxon>
        <taxon>ecological metagenomes</taxon>
    </lineage>
</organism>
<name>A0A6J6BXY0_9ZZZZ</name>
<proteinExistence type="predicted"/>
<dbReference type="InterPro" id="IPR023198">
    <property type="entry name" value="PGP-like_dom2"/>
</dbReference>
<evidence type="ECO:0000313" key="1">
    <source>
        <dbReference type="EMBL" id="CAB4543970.1"/>
    </source>
</evidence>
<dbReference type="GO" id="GO:0005829">
    <property type="term" value="C:cytosol"/>
    <property type="evidence" value="ECO:0007669"/>
    <property type="project" value="TreeGrafter"/>
</dbReference>
<dbReference type="InterPro" id="IPR041492">
    <property type="entry name" value="HAD_2"/>
</dbReference>
<dbReference type="InterPro" id="IPR023214">
    <property type="entry name" value="HAD_sf"/>
</dbReference>
<dbReference type="EMBL" id="CAEZSN010000065">
    <property type="protein sequence ID" value="CAB4543970.1"/>
    <property type="molecule type" value="Genomic_DNA"/>
</dbReference>
<dbReference type="SFLD" id="SFLDS00003">
    <property type="entry name" value="Haloacid_Dehalogenase"/>
    <property type="match status" value="1"/>
</dbReference>
<dbReference type="SFLD" id="SFLDG01129">
    <property type="entry name" value="C1.5:_HAD__Beta-PGM__Phosphata"/>
    <property type="match status" value="1"/>
</dbReference>
<dbReference type="InterPro" id="IPR036412">
    <property type="entry name" value="HAD-like_sf"/>
</dbReference>
<dbReference type="Gene3D" id="1.10.150.240">
    <property type="entry name" value="Putative phosphatase, domain 2"/>
    <property type="match status" value="1"/>
</dbReference>
<accession>A0A6J6BXY0</accession>
<dbReference type="PANTHER" id="PTHR43434">
    <property type="entry name" value="PHOSPHOGLYCOLATE PHOSPHATASE"/>
    <property type="match status" value="1"/>
</dbReference>
<sequence>MTKYTTILWDLDGTIINSFPGVFESFNHTFRTLGMPEVTAEQMKPFMGPPLRTTFRDVLKLEPEKVEECIAVYRDFYLNQGGALNCYLYPGIIETIQKAKAAGITNSLATSKAERGTRLVGEHYDFLKYFDVLGTATNDQTRNTKTDVITYAMAELQNLNADLTKVILIGDRIHDVEGAREHGIEVCLVKWGFGNEEEWSEADYLVNNTKELEELLGL</sequence>
<dbReference type="SUPFAM" id="SSF56784">
    <property type="entry name" value="HAD-like"/>
    <property type="match status" value="1"/>
</dbReference>
<protein>
    <submittedName>
        <fullName evidence="1">Unannotated protein</fullName>
    </submittedName>
</protein>
<dbReference type="InterPro" id="IPR050155">
    <property type="entry name" value="HAD-like_hydrolase_sf"/>
</dbReference>
<dbReference type="PANTHER" id="PTHR43434:SF20">
    <property type="entry name" value="5'-NUCLEOTIDASE"/>
    <property type="match status" value="1"/>
</dbReference>
<dbReference type="AlphaFoldDB" id="A0A6J6BXY0"/>
<dbReference type="GO" id="GO:0004713">
    <property type="term" value="F:protein tyrosine kinase activity"/>
    <property type="evidence" value="ECO:0007669"/>
    <property type="project" value="TreeGrafter"/>
</dbReference>